<feature type="region of interest" description="Disordered" evidence="6">
    <location>
        <begin position="1"/>
        <end position="22"/>
    </location>
</feature>
<comment type="similarity">
    <text evidence="2 5">Belongs to the ETS family.</text>
</comment>
<dbReference type="PROSITE" id="PS50061">
    <property type="entry name" value="ETS_DOMAIN_3"/>
    <property type="match status" value="1"/>
</dbReference>
<evidence type="ECO:0008006" key="10">
    <source>
        <dbReference type="Google" id="ProtNLM"/>
    </source>
</evidence>
<dbReference type="Pfam" id="PF00178">
    <property type="entry name" value="Ets"/>
    <property type="match status" value="1"/>
</dbReference>
<organism evidence="9">
    <name type="scientific">Arion vulgaris</name>
    <dbReference type="NCBI Taxonomy" id="1028688"/>
    <lineage>
        <taxon>Eukaryota</taxon>
        <taxon>Metazoa</taxon>
        <taxon>Spiralia</taxon>
        <taxon>Lophotrochozoa</taxon>
        <taxon>Mollusca</taxon>
        <taxon>Gastropoda</taxon>
        <taxon>Heterobranchia</taxon>
        <taxon>Euthyneura</taxon>
        <taxon>Panpulmonata</taxon>
        <taxon>Eupulmonata</taxon>
        <taxon>Stylommatophora</taxon>
        <taxon>Helicina</taxon>
        <taxon>Arionoidea</taxon>
        <taxon>Arionidae</taxon>
        <taxon>Arion</taxon>
    </lineage>
</organism>
<feature type="domain" description="ETS" evidence="7">
    <location>
        <begin position="709"/>
        <end position="789"/>
    </location>
</feature>
<feature type="domain" description="PNT" evidence="8">
    <location>
        <begin position="488"/>
        <end position="574"/>
    </location>
</feature>
<dbReference type="PANTHER" id="PTHR11849">
    <property type="entry name" value="ETS"/>
    <property type="match status" value="1"/>
</dbReference>
<dbReference type="Gene3D" id="1.10.150.50">
    <property type="entry name" value="Transcription Factor, Ets-1"/>
    <property type="match status" value="1"/>
</dbReference>
<feature type="region of interest" description="Disordered" evidence="6">
    <location>
        <begin position="95"/>
        <end position="124"/>
    </location>
</feature>
<dbReference type="AlphaFoldDB" id="A0A0B7BIX4"/>
<feature type="compositionally biased region" description="Low complexity" evidence="6">
    <location>
        <begin position="95"/>
        <end position="106"/>
    </location>
</feature>
<dbReference type="InterPro" id="IPR036390">
    <property type="entry name" value="WH_DNA-bd_sf"/>
</dbReference>
<evidence type="ECO:0000256" key="3">
    <source>
        <dbReference type="ARBA" id="ARBA00023125"/>
    </source>
</evidence>
<evidence type="ECO:0000256" key="4">
    <source>
        <dbReference type="ARBA" id="ARBA00023242"/>
    </source>
</evidence>
<dbReference type="GO" id="GO:0005634">
    <property type="term" value="C:nucleus"/>
    <property type="evidence" value="ECO:0007669"/>
    <property type="project" value="UniProtKB-SubCell"/>
</dbReference>
<gene>
    <name evidence="9" type="primary">ORF186626</name>
</gene>
<keyword evidence="3 5" id="KW-0238">DNA-binding</keyword>
<protein>
    <recommendedName>
        <fullName evidence="10">ETS domain-containing protein</fullName>
    </recommendedName>
</protein>
<dbReference type="InterPro" id="IPR003118">
    <property type="entry name" value="Pointed_dom"/>
</dbReference>
<dbReference type="EMBL" id="HACG01045240">
    <property type="protein sequence ID" value="CEK92105.1"/>
    <property type="molecule type" value="Transcribed_RNA"/>
</dbReference>
<name>A0A0B7BIX4_9EUPU</name>
<dbReference type="GO" id="GO:0000981">
    <property type="term" value="F:DNA-binding transcription factor activity, RNA polymerase II-specific"/>
    <property type="evidence" value="ECO:0007669"/>
    <property type="project" value="TreeGrafter"/>
</dbReference>
<feature type="compositionally biased region" description="Basic and acidic residues" evidence="6">
    <location>
        <begin position="1"/>
        <end position="10"/>
    </location>
</feature>
<dbReference type="SMART" id="SM00251">
    <property type="entry name" value="SAM_PNT"/>
    <property type="match status" value="1"/>
</dbReference>
<dbReference type="PANTHER" id="PTHR11849:SF304">
    <property type="entry name" value="DNA-BINDING PROTEIN D-ETS-3"/>
    <property type="match status" value="1"/>
</dbReference>
<dbReference type="Pfam" id="PF02198">
    <property type="entry name" value="SAM_PNT"/>
    <property type="match status" value="1"/>
</dbReference>
<evidence type="ECO:0000313" key="9">
    <source>
        <dbReference type="EMBL" id="CEK92105.1"/>
    </source>
</evidence>
<accession>A0A0B7BIX4</accession>
<dbReference type="InterPro" id="IPR036388">
    <property type="entry name" value="WH-like_DNA-bd_sf"/>
</dbReference>
<evidence type="ECO:0000256" key="2">
    <source>
        <dbReference type="ARBA" id="ARBA00005562"/>
    </source>
</evidence>
<dbReference type="GO" id="GO:0030154">
    <property type="term" value="P:cell differentiation"/>
    <property type="evidence" value="ECO:0007669"/>
    <property type="project" value="TreeGrafter"/>
</dbReference>
<reference evidence="9" key="1">
    <citation type="submission" date="2014-12" db="EMBL/GenBank/DDBJ databases">
        <title>Insight into the proteome of Arion vulgaris.</title>
        <authorList>
            <person name="Aradska J."/>
            <person name="Bulat T."/>
            <person name="Smidak R."/>
            <person name="Sarate P."/>
            <person name="Gangsoo J."/>
            <person name="Sialana F."/>
            <person name="Bilban M."/>
            <person name="Lubec G."/>
        </authorList>
    </citation>
    <scope>NUCLEOTIDE SEQUENCE</scope>
    <source>
        <tissue evidence="9">Skin</tissue>
    </source>
</reference>
<evidence type="ECO:0000256" key="5">
    <source>
        <dbReference type="RuleBase" id="RU004019"/>
    </source>
</evidence>
<evidence type="ECO:0000259" key="7">
    <source>
        <dbReference type="PROSITE" id="PS50061"/>
    </source>
</evidence>
<dbReference type="PROSITE" id="PS51433">
    <property type="entry name" value="PNT"/>
    <property type="match status" value="1"/>
</dbReference>
<dbReference type="Gene3D" id="1.10.10.10">
    <property type="entry name" value="Winged helix-like DNA-binding domain superfamily/Winged helix DNA-binding domain"/>
    <property type="match status" value="1"/>
</dbReference>
<dbReference type="PRINTS" id="PR00454">
    <property type="entry name" value="ETSDOMAIN"/>
</dbReference>
<dbReference type="SUPFAM" id="SSF47769">
    <property type="entry name" value="SAM/Pointed domain"/>
    <property type="match status" value="1"/>
</dbReference>
<dbReference type="GO" id="GO:0043565">
    <property type="term" value="F:sequence-specific DNA binding"/>
    <property type="evidence" value="ECO:0007669"/>
    <property type="project" value="InterPro"/>
</dbReference>
<dbReference type="SUPFAM" id="SSF46785">
    <property type="entry name" value="Winged helix' DNA-binding domain"/>
    <property type="match status" value="1"/>
</dbReference>
<dbReference type="SMART" id="SM00413">
    <property type="entry name" value="ETS"/>
    <property type="match status" value="1"/>
</dbReference>
<comment type="subcellular location">
    <subcellularLocation>
        <location evidence="1 5">Nucleus</location>
    </subcellularLocation>
</comment>
<evidence type="ECO:0000256" key="1">
    <source>
        <dbReference type="ARBA" id="ARBA00004123"/>
    </source>
</evidence>
<keyword evidence="4 5" id="KW-0539">Nucleus</keyword>
<dbReference type="InterPro" id="IPR000418">
    <property type="entry name" value="Ets_dom"/>
</dbReference>
<sequence length="879" mass="98767">MEPESKERHNTISTTHKKRIKRLKRCKENKKSLSAVPVSVTADILDDFMTASSEQIQGNSQEQDRPSPVQIDDLSVFNFTVVENNRLCNKTNEINNNNIDNMNSNDSNRENDNVKNGNSSSPLSLLFEESSCPQEMLDMHNVNRSNICSSDMITPKDPLLVQSINLYEEKGRNHVYEECDSEFSSHDNPSSQSLFNFLHTASYSNSEQNLQSPTDFDDVSNYPSCRAHNIKIRRTASLPQGKNLTYTDFNSTSYTSDNSCIFQKQQQLSQESRAMCNMFDKTPPEQVIQREERMEELNTNIMNELENKCQKLPSCLFQTRQRTQEMCKDESNDNNDQPSPAFLFYNDGRSLAQLSLTPLEFPLQNPSLTSFQQDVLSTSESARMLSCYSQYEQESSAVPSSTPAGKANFSCRKKLSSKQSKHAYPLQHESQSPEICQQMLPLLIDSCNYHKTQLKTREATELIETNCSVQTDHKASIVNSIPQSCQFDTSGHNKRLAREVVVPADITLWNKEHVTQWLTWTSAKYNLTDIDADQFYGIDGSKLCQLTYEDMVNLAGPQNAHVLCSYLAFLKKAPQNKFTSREASHHHGNDSSSVMQVQNPMHCDMIASIDGSTATTDPALSKLAWSTQPHSMAKAYSPSFASMGKSAFDPSMHAAQWRASPGYTTPFPGLSKAGFDSGLHGAQWRSTQDLYQLLGPISSRLSTSGSGQIQLWQFLLELLSDSANAGCITWEGTNGEFKLVDPDEVARRWGERKSKPNMNYDKLSRALRYYYDKNIMTKVHGKRYAYKFDFAGLDQLLHSASSDSAFKFHQDVLGFPGYAAHKYFRQPSHPMATSTVAGLFPSPGCYWSSHGNGFLSGIGSHVMACHHSGHLTPIGYPYT</sequence>
<dbReference type="InterPro" id="IPR046328">
    <property type="entry name" value="ETS_fam"/>
</dbReference>
<proteinExistence type="inferred from homology"/>
<dbReference type="PROSITE" id="PS00345">
    <property type="entry name" value="ETS_DOMAIN_1"/>
    <property type="match status" value="1"/>
</dbReference>
<dbReference type="InterPro" id="IPR013761">
    <property type="entry name" value="SAM/pointed_sf"/>
</dbReference>
<dbReference type="FunFam" id="1.10.10.10:FF:000039">
    <property type="entry name" value="Friend leukemia integration 1 transcription factor"/>
    <property type="match status" value="1"/>
</dbReference>
<dbReference type="PROSITE" id="PS00346">
    <property type="entry name" value="ETS_DOMAIN_2"/>
    <property type="match status" value="1"/>
</dbReference>
<evidence type="ECO:0000259" key="8">
    <source>
        <dbReference type="PROSITE" id="PS51433"/>
    </source>
</evidence>
<evidence type="ECO:0000256" key="6">
    <source>
        <dbReference type="SAM" id="MobiDB-lite"/>
    </source>
</evidence>